<evidence type="ECO:0000256" key="9">
    <source>
        <dbReference type="ARBA" id="ARBA00023136"/>
    </source>
</evidence>
<dbReference type="InterPro" id="IPR022775">
    <property type="entry name" value="AP_mu_sigma_su"/>
</dbReference>
<comment type="subunit">
    <text evidence="3 12">Oligomeric complex that consists of at least the alpha, beta, beta', gamma, delta, epsilon and zeta subunits.</text>
</comment>
<keyword evidence="7 12" id="KW-0653">Protein transport</keyword>
<reference evidence="14 15" key="1">
    <citation type="submission" date="2021-02" db="EMBL/GenBank/DDBJ databases">
        <title>Variation within the Batrachochytrium salamandrivorans European outbreak.</title>
        <authorList>
            <person name="Kelly M."/>
            <person name="Pasmans F."/>
            <person name="Shea T.P."/>
            <person name="Munoz J.F."/>
            <person name="Carranza S."/>
            <person name="Cuomo C.A."/>
            <person name="Martel A."/>
        </authorList>
    </citation>
    <scope>NUCLEOTIDE SEQUENCE [LARGE SCALE GENOMIC DNA]</scope>
    <source>
        <strain evidence="14 15">AMFP18/2</strain>
    </source>
</reference>
<dbReference type="Proteomes" id="UP001648503">
    <property type="component" value="Unassembled WGS sequence"/>
</dbReference>
<gene>
    <name evidence="14" type="ORF">BASA50_000447</name>
</gene>
<accession>A0ABQ8ETU8</accession>
<evidence type="ECO:0000256" key="8">
    <source>
        <dbReference type="ARBA" id="ARBA00023034"/>
    </source>
</evidence>
<comment type="subcellular location">
    <subcellularLocation>
        <location evidence="12">Cytoplasm</location>
    </subcellularLocation>
    <subcellularLocation>
        <location evidence="1 12">Golgi apparatus membrane</location>
        <topology evidence="1 12">Peripheral membrane protein</topology>
        <orientation evidence="1 12">Cytoplasmic side</orientation>
    </subcellularLocation>
    <subcellularLocation>
        <location evidence="12">Cytoplasmic vesicle</location>
        <location evidence="12">COPI-coated vesicle membrane</location>
        <topology evidence="12">Peripheral membrane protein</topology>
        <orientation evidence="12">Cytoplasmic side</orientation>
    </subcellularLocation>
</comment>
<dbReference type="CDD" id="cd14829">
    <property type="entry name" value="Zeta-COP"/>
    <property type="match status" value="1"/>
</dbReference>
<keyword evidence="5 12" id="KW-0963">Cytoplasm</keyword>
<evidence type="ECO:0000256" key="10">
    <source>
        <dbReference type="ARBA" id="ARBA00023329"/>
    </source>
</evidence>
<evidence type="ECO:0000256" key="1">
    <source>
        <dbReference type="ARBA" id="ARBA00004255"/>
    </source>
</evidence>
<evidence type="ECO:0000259" key="13">
    <source>
        <dbReference type="Pfam" id="PF01217"/>
    </source>
</evidence>
<sequence length="180" mass="20177">MVRAYANMSLVSVKAAIVLDSEGQRVMAKYYSTDYPSTKDQKTFERSLFDKTKKLSSEIILFDNLIIVYKSVVDLFIYFVGSTDENEIMLHSSLQGFSDALSILLKSQVEKRSLMDNMDIALLTLDESVDDGIILETDASQIASRVTKRGSDTDNIPIGEQTIAQALKTAQEQLVKRLYT</sequence>
<dbReference type="InterPro" id="IPR039652">
    <property type="entry name" value="Coatomer_zeta"/>
</dbReference>
<comment type="function">
    <text evidence="11">The coatomer is a cytosolic protein complex that binds to dilysine motifs and reversibly associates with Golgi non-clathrin-coated vesicles, which further mediate biosynthetic protein transport from the ER, via the Golgi up to the trans Golgi network. Coatomer complex is required for budding from Golgi membranes, and is essential for the retrograde Golgi-to-ER transport of dilysine-tagged proteins. The zeta subunit may be involved in regulating the coat assembly and, hence, the rate of biosynthetic protein transport due to its association-dissociation properties with the coatomer complex.</text>
</comment>
<evidence type="ECO:0000256" key="12">
    <source>
        <dbReference type="RuleBase" id="RU366053"/>
    </source>
</evidence>
<evidence type="ECO:0000256" key="4">
    <source>
        <dbReference type="ARBA" id="ARBA00022448"/>
    </source>
</evidence>
<dbReference type="EMBL" id="JAFCIX010000573">
    <property type="protein sequence ID" value="KAH6586492.1"/>
    <property type="molecule type" value="Genomic_DNA"/>
</dbReference>
<evidence type="ECO:0000256" key="3">
    <source>
        <dbReference type="ARBA" id="ARBA00011775"/>
    </source>
</evidence>
<feature type="domain" description="AP complex mu/sigma subunit" evidence="13">
    <location>
        <begin position="13"/>
        <end position="151"/>
    </location>
</feature>
<dbReference type="PANTHER" id="PTHR11043:SF0">
    <property type="entry name" value="COATOMER SUBUNIT ZETA"/>
    <property type="match status" value="1"/>
</dbReference>
<evidence type="ECO:0000256" key="6">
    <source>
        <dbReference type="ARBA" id="ARBA00022892"/>
    </source>
</evidence>
<keyword evidence="4 12" id="KW-0813">Transport</keyword>
<keyword evidence="8 12" id="KW-0333">Golgi apparatus</keyword>
<keyword evidence="6 12" id="KW-0931">ER-Golgi transport</keyword>
<dbReference type="Gene3D" id="3.30.450.60">
    <property type="match status" value="1"/>
</dbReference>
<dbReference type="InterPro" id="IPR011012">
    <property type="entry name" value="Longin-like_dom_sf"/>
</dbReference>
<dbReference type="Pfam" id="PF01217">
    <property type="entry name" value="Clat_adaptor_s"/>
    <property type="match status" value="1"/>
</dbReference>
<evidence type="ECO:0000256" key="2">
    <source>
        <dbReference type="ARBA" id="ARBA00006972"/>
    </source>
</evidence>
<dbReference type="SUPFAM" id="SSF64356">
    <property type="entry name" value="SNARE-like"/>
    <property type="match status" value="1"/>
</dbReference>
<evidence type="ECO:0000313" key="15">
    <source>
        <dbReference type="Proteomes" id="UP001648503"/>
    </source>
</evidence>
<dbReference type="PANTHER" id="PTHR11043">
    <property type="entry name" value="ZETA-COAT PROTEIN"/>
    <property type="match status" value="1"/>
</dbReference>
<evidence type="ECO:0000313" key="14">
    <source>
        <dbReference type="EMBL" id="KAH6586492.1"/>
    </source>
</evidence>
<comment type="caution">
    <text evidence="14">The sequence shown here is derived from an EMBL/GenBank/DDBJ whole genome shotgun (WGS) entry which is preliminary data.</text>
</comment>
<name>A0ABQ8ETU8_9FUNG</name>
<evidence type="ECO:0000256" key="11">
    <source>
        <dbReference type="ARBA" id="ARBA00045555"/>
    </source>
</evidence>
<organism evidence="14 15">
    <name type="scientific">Batrachochytrium salamandrivorans</name>
    <dbReference type="NCBI Taxonomy" id="1357716"/>
    <lineage>
        <taxon>Eukaryota</taxon>
        <taxon>Fungi</taxon>
        <taxon>Fungi incertae sedis</taxon>
        <taxon>Chytridiomycota</taxon>
        <taxon>Chytridiomycota incertae sedis</taxon>
        <taxon>Chytridiomycetes</taxon>
        <taxon>Rhizophydiales</taxon>
        <taxon>Rhizophydiales incertae sedis</taxon>
        <taxon>Batrachochytrium</taxon>
    </lineage>
</organism>
<proteinExistence type="inferred from homology"/>
<protein>
    <recommendedName>
        <fullName evidence="12">Coatomer subunit zeta</fullName>
    </recommendedName>
</protein>
<evidence type="ECO:0000256" key="7">
    <source>
        <dbReference type="ARBA" id="ARBA00022927"/>
    </source>
</evidence>
<evidence type="ECO:0000256" key="5">
    <source>
        <dbReference type="ARBA" id="ARBA00022490"/>
    </source>
</evidence>
<keyword evidence="9 12" id="KW-0472">Membrane</keyword>
<keyword evidence="10 12" id="KW-0968">Cytoplasmic vesicle</keyword>
<keyword evidence="15" id="KW-1185">Reference proteome</keyword>
<comment type="similarity">
    <text evidence="2 12">Belongs to the adaptor complexes small subunit family.</text>
</comment>